<dbReference type="AlphaFoldDB" id="A0A0A1DQ49"/>
<keyword evidence="1" id="KW-0255">Endonuclease</keyword>
<dbReference type="HOGENOM" id="CLU_2106425_0_0_11"/>
<dbReference type="EMBL" id="CP009896">
    <property type="protein sequence ID" value="AIY18688.2"/>
    <property type="molecule type" value="Genomic_DNA"/>
</dbReference>
<organism evidence="1 2">
    <name type="scientific">Nocardioides simplex</name>
    <name type="common">Arthrobacter simplex</name>
    <dbReference type="NCBI Taxonomy" id="2045"/>
    <lineage>
        <taxon>Bacteria</taxon>
        <taxon>Bacillati</taxon>
        <taxon>Actinomycetota</taxon>
        <taxon>Actinomycetes</taxon>
        <taxon>Propionibacteriales</taxon>
        <taxon>Nocardioidaceae</taxon>
        <taxon>Pimelobacter</taxon>
    </lineage>
</organism>
<keyword evidence="1" id="KW-0540">Nuclease</keyword>
<protein>
    <submittedName>
        <fullName evidence="1">HNH endonuclease</fullName>
    </submittedName>
</protein>
<name>A0A0A1DQ49_NOCSI</name>
<accession>A0A0A1DQ49</accession>
<dbReference type="GO" id="GO:0004519">
    <property type="term" value="F:endonuclease activity"/>
    <property type="evidence" value="ECO:0007669"/>
    <property type="project" value="UniProtKB-KW"/>
</dbReference>
<proteinExistence type="predicted"/>
<dbReference type="eggNOG" id="COG1403">
    <property type="taxonomic scope" value="Bacteria"/>
</dbReference>
<gene>
    <name evidence="1" type="ORF">KR76_21390</name>
</gene>
<evidence type="ECO:0000313" key="1">
    <source>
        <dbReference type="EMBL" id="AIY18688.2"/>
    </source>
</evidence>
<evidence type="ECO:0000313" key="2">
    <source>
        <dbReference type="Proteomes" id="UP000030300"/>
    </source>
</evidence>
<sequence length="115" mass="12098">MVEEWAGIVEWAAGNTVAGSEGAATIRDGYVDTGVPIAGEGAPLVSEFALMELVAVLGRSPDGGRLYVGRVLKCAWRLPQVYASVVAGRLAPWRAERIAEATRPLSADAAAFVDR</sequence>
<dbReference type="KEGG" id="psim:KR76_21390"/>
<dbReference type="Proteomes" id="UP000030300">
    <property type="component" value="Chromosome"/>
</dbReference>
<dbReference type="STRING" id="2045.KR76_21390"/>
<keyword evidence="1" id="KW-0378">Hydrolase</keyword>
<keyword evidence="2" id="KW-1185">Reference proteome</keyword>
<reference evidence="1 2" key="1">
    <citation type="journal article" date="2015" name="Genome Announc.">
        <title>Complete Genome Sequence of Steroid-Transforming Nocardioides simplex VKM Ac-2033D.</title>
        <authorList>
            <person name="Shtratnikova V.Y."/>
            <person name="Schelkunov M.I."/>
            <person name="Pekov Y.A."/>
            <person name="Fokina V.V."/>
            <person name="Logacheva M.D."/>
            <person name="Sokolov S.L."/>
            <person name="Bragin E.Y."/>
            <person name="Ashapkin V.V."/>
            <person name="Donova M.V."/>
        </authorList>
    </citation>
    <scope>NUCLEOTIDE SEQUENCE [LARGE SCALE GENOMIC DNA]</scope>
    <source>
        <strain evidence="1 2">VKM Ac-2033D</strain>
    </source>
</reference>